<dbReference type="InterPro" id="IPR050312">
    <property type="entry name" value="IolE/XylAMocC-like"/>
</dbReference>
<dbReference type="InterPro" id="IPR013022">
    <property type="entry name" value="Xyl_isomerase-like_TIM-brl"/>
</dbReference>
<dbReference type="Pfam" id="PF01261">
    <property type="entry name" value="AP_endonuc_2"/>
    <property type="match status" value="1"/>
</dbReference>
<dbReference type="InterPro" id="IPR006311">
    <property type="entry name" value="TAT_signal"/>
</dbReference>
<dbReference type="PROSITE" id="PS51257">
    <property type="entry name" value="PROKAR_LIPOPROTEIN"/>
    <property type="match status" value="1"/>
</dbReference>
<organism evidence="3 4">
    <name type="scientific">Parabacteroides acidifaciens</name>
    <dbReference type="NCBI Taxonomy" id="2290935"/>
    <lineage>
        <taxon>Bacteria</taxon>
        <taxon>Pseudomonadati</taxon>
        <taxon>Bacteroidota</taxon>
        <taxon>Bacteroidia</taxon>
        <taxon>Bacteroidales</taxon>
        <taxon>Tannerellaceae</taxon>
        <taxon>Parabacteroides</taxon>
    </lineage>
</organism>
<proteinExistence type="predicted"/>
<name>A0A3D8HD77_9BACT</name>
<dbReference type="EMBL" id="JACRTI010000034">
    <property type="protein sequence ID" value="MBC8602709.1"/>
    <property type="molecule type" value="Genomic_DNA"/>
</dbReference>
<dbReference type="RefSeq" id="WP_115500200.1">
    <property type="nucleotide sequence ID" value="NZ_JACRTI010000034.1"/>
</dbReference>
<dbReference type="Gene3D" id="3.20.20.150">
    <property type="entry name" value="Divalent-metal-dependent TIM barrel enzymes"/>
    <property type="match status" value="1"/>
</dbReference>
<evidence type="ECO:0000313" key="5">
    <source>
        <dbReference type="Proteomes" id="UP000629596"/>
    </source>
</evidence>
<keyword evidence="5" id="KW-1185">Reference proteome</keyword>
<evidence type="ECO:0000313" key="2">
    <source>
        <dbReference type="EMBL" id="MBC8602709.1"/>
    </source>
</evidence>
<protein>
    <submittedName>
        <fullName evidence="3">Sugar phosphate isomerase/epimerase</fullName>
    </submittedName>
</protein>
<evidence type="ECO:0000259" key="1">
    <source>
        <dbReference type="Pfam" id="PF01261"/>
    </source>
</evidence>
<dbReference type="PROSITE" id="PS51318">
    <property type="entry name" value="TAT"/>
    <property type="match status" value="1"/>
</dbReference>
<reference evidence="3 4" key="1">
    <citation type="submission" date="2018-07" db="EMBL/GenBank/DDBJ databases">
        <title>Parabacteroides acidifaciens nov. sp., isolated from human feces.</title>
        <authorList>
            <person name="Wang Y.J."/>
        </authorList>
    </citation>
    <scope>NUCLEOTIDE SEQUENCE [LARGE SCALE GENOMIC DNA]</scope>
    <source>
        <strain evidence="3 4">426-9</strain>
    </source>
</reference>
<sequence length="295" mass="33573">MQNRRDFLKQASLLLAGGVVMPQLLSSCAGKAAAADSSKYIGLQLYSLRDLVKEEGIQKVLETASKMGYKNLETAGYDNGKVYGMAPAEFKKMVNDLGMKCTSAHLGQEFTKEKEAEVMSWWDQAIAAHNELGVKYMVQPWMPVNDKTTLDDLKMYCDYFNTVGYKAAAASIAFGYHNHDFEFRKIEDQLIYDFLLDNVSPNHVFFEMDVYWVQEGGGDPVAYLKNRPSQFKAIHIKDEKEIGASGKMDFKPIFDQMYANNIKDWYVEVEQYTQNDPVASCQQSYDYLNNADYVK</sequence>
<dbReference type="PANTHER" id="PTHR12110:SF41">
    <property type="entry name" value="INOSOSE DEHYDRATASE"/>
    <property type="match status" value="1"/>
</dbReference>
<dbReference type="GO" id="GO:0016853">
    <property type="term" value="F:isomerase activity"/>
    <property type="evidence" value="ECO:0007669"/>
    <property type="project" value="UniProtKB-KW"/>
</dbReference>
<reference evidence="2 5" key="2">
    <citation type="submission" date="2020-08" db="EMBL/GenBank/DDBJ databases">
        <title>Genome public.</title>
        <authorList>
            <person name="Liu C."/>
            <person name="Sun Q."/>
        </authorList>
    </citation>
    <scope>NUCLEOTIDE SEQUENCE [LARGE SCALE GENOMIC DNA]</scope>
    <source>
        <strain evidence="2 5">426_9</strain>
    </source>
</reference>
<dbReference type="AlphaFoldDB" id="A0A3D8HD77"/>
<dbReference type="EMBL" id="QREV01000034">
    <property type="protein sequence ID" value="RDU48602.1"/>
    <property type="molecule type" value="Genomic_DNA"/>
</dbReference>
<dbReference type="InterPro" id="IPR036237">
    <property type="entry name" value="Xyl_isomerase-like_sf"/>
</dbReference>
<gene>
    <name evidence="3" type="ORF">DWU89_13760</name>
    <name evidence="2" type="ORF">H8784_13405</name>
</gene>
<dbReference type="Proteomes" id="UP000256321">
    <property type="component" value="Unassembled WGS sequence"/>
</dbReference>
<keyword evidence="3" id="KW-0413">Isomerase</keyword>
<accession>A0A3D8HD77</accession>
<dbReference type="PANTHER" id="PTHR12110">
    <property type="entry name" value="HYDROXYPYRUVATE ISOMERASE"/>
    <property type="match status" value="1"/>
</dbReference>
<dbReference type="Proteomes" id="UP000629596">
    <property type="component" value="Unassembled WGS sequence"/>
</dbReference>
<feature type="domain" description="Xylose isomerase-like TIM barrel" evidence="1">
    <location>
        <begin position="62"/>
        <end position="289"/>
    </location>
</feature>
<comment type="caution">
    <text evidence="3">The sequence shown here is derived from an EMBL/GenBank/DDBJ whole genome shotgun (WGS) entry which is preliminary data.</text>
</comment>
<evidence type="ECO:0000313" key="4">
    <source>
        <dbReference type="Proteomes" id="UP000256321"/>
    </source>
</evidence>
<evidence type="ECO:0000313" key="3">
    <source>
        <dbReference type="EMBL" id="RDU48602.1"/>
    </source>
</evidence>
<dbReference type="SUPFAM" id="SSF51658">
    <property type="entry name" value="Xylose isomerase-like"/>
    <property type="match status" value="1"/>
</dbReference>